<dbReference type="AlphaFoldDB" id="A0A6B2JB85"/>
<evidence type="ECO:0000256" key="2">
    <source>
        <dbReference type="ARBA" id="ARBA00005709"/>
    </source>
</evidence>
<keyword evidence="5" id="KW-0969">Cilium</keyword>
<keyword evidence="5" id="KW-0966">Cell projection</keyword>
<evidence type="ECO:0000259" key="4">
    <source>
        <dbReference type="Pfam" id="PF00669"/>
    </source>
</evidence>
<dbReference type="EMBL" id="VLSS01000084">
    <property type="protein sequence ID" value="NDR88129.1"/>
    <property type="molecule type" value="Genomic_DNA"/>
</dbReference>
<dbReference type="SUPFAM" id="SSF64518">
    <property type="entry name" value="Phase 1 flagellin"/>
    <property type="match status" value="1"/>
</dbReference>
<feature type="domain" description="Flagellin N-terminal" evidence="4">
    <location>
        <begin position="4"/>
        <end position="54"/>
    </location>
</feature>
<protein>
    <submittedName>
        <fullName evidence="5">Flagellin</fullName>
    </submittedName>
</protein>
<evidence type="ECO:0000256" key="1">
    <source>
        <dbReference type="ARBA" id="ARBA00004365"/>
    </source>
</evidence>
<evidence type="ECO:0000256" key="3">
    <source>
        <dbReference type="ARBA" id="ARBA00023143"/>
    </source>
</evidence>
<accession>A0A6B2JB85</accession>
<comment type="subcellular location">
    <subcellularLocation>
        <location evidence="1">Bacterial flagellum</location>
    </subcellularLocation>
</comment>
<organism evidence="5">
    <name type="scientific">Klebsiella pneumoniae</name>
    <dbReference type="NCBI Taxonomy" id="573"/>
    <lineage>
        <taxon>Bacteria</taxon>
        <taxon>Pseudomonadati</taxon>
        <taxon>Pseudomonadota</taxon>
        <taxon>Gammaproteobacteria</taxon>
        <taxon>Enterobacterales</taxon>
        <taxon>Enterobacteriaceae</taxon>
        <taxon>Klebsiella/Raoultella group</taxon>
        <taxon>Klebsiella</taxon>
        <taxon>Klebsiella pneumoniae complex</taxon>
    </lineage>
</organism>
<keyword evidence="3" id="KW-0975">Bacterial flagellum</keyword>
<proteinExistence type="inferred from homology"/>
<dbReference type="InterPro" id="IPR001029">
    <property type="entry name" value="Flagellin_N"/>
</dbReference>
<keyword evidence="5" id="KW-0282">Flagellum</keyword>
<feature type="non-terminal residue" evidence="5">
    <location>
        <position position="55"/>
    </location>
</feature>
<dbReference type="GO" id="GO:0005198">
    <property type="term" value="F:structural molecule activity"/>
    <property type="evidence" value="ECO:0007669"/>
    <property type="project" value="InterPro"/>
</dbReference>
<reference evidence="5" key="1">
    <citation type="journal article" date="2020" name="Int. J. Nanomedicine">
        <title>Consequences Of Long-Term Bacteria's Exposure To Silver Nanoformulations With Different PhysicoChemical Properties.</title>
        <authorList>
            <person name="Kedziora A."/>
            <person name="Wernecki M."/>
            <person name="Korzekwa K."/>
            <person name="Speruda M."/>
            <person name="Gerasymchuk Y."/>
            <person name="Lukowiak A."/>
            <person name="Bugla-Ploskonska G."/>
        </authorList>
    </citation>
    <scope>NUCLEOTIDE SEQUENCE</scope>
    <source>
        <strain evidence="5">626 S7</strain>
    </source>
</reference>
<name>A0A6B2JB85_KLEPN</name>
<evidence type="ECO:0000313" key="5">
    <source>
        <dbReference type="EMBL" id="NDR88129.1"/>
    </source>
</evidence>
<comment type="caution">
    <text evidence="5">The sequence shown here is derived from an EMBL/GenBank/DDBJ whole genome shotgun (WGS) entry which is preliminary data.</text>
</comment>
<comment type="similarity">
    <text evidence="2">Belongs to the bacterial flagellin family.</text>
</comment>
<dbReference type="GO" id="GO:0009288">
    <property type="term" value="C:bacterial-type flagellum"/>
    <property type="evidence" value="ECO:0007669"/>
    <property type="project" value="UniProtKB-SubCell"/>
</dbReference>
<gene>
    <name evidence="5" type="ORF">FPI86_27860</name>
</gene>
<dbReference type="Pfam" id="PF00669">
    <property type="entry name" value="Flagellin_N"/>
    <property type="match status" value="1"/>
</dbReference>
<sequence length="55" mass="5590">MPAISTNTAANSAVRYLNINSMQETSALSKLSSGSRITSASDDAAGLAISTRISS</sequence>